<protein>
    <submittedName>
        <fullName evidence="3">Chemotaxis response regulator protein-glutamate methylesterase CheB</fullName>
        <ecNumber evidence="3">3.1.1.61</ecNumber>
    </submittedName>
</protein>
<dbReference type="PANTHER" id="PTHR44591:SF3">
    <property type="entry name" value="RESPONSE REGULATORY DOMAIN-CONTAINING PROTEIN"/>
    <property type="match status" value="1"/>
</dbReference>
<evidence type="ECO:0000259" key="2">
    <source>
        <dbReference type="PROSITE" id="PS50110"/>
    </source>
</evidence>
<dbReference type="Pfam" id="PF00072">
    <property type="entry name" value="Response_reg"/>
    <property type="match status" value="1"/>
</dbReference>
<dbReference type="AlphaFoldDB" id="A0A3B1DDN4"/>
<dbReference type="SUPFAM" id="SSF52172">
    <property type="entry name" value="CheY-like"/>
    <property type="match status" value="1"/>
</dbReference>
<accession>A0A3B1DDN4</accession>
<dbReference type="InterPro" id="IPR050595">
    <property type="entry name" value="Bact_response_regulator"/>
</dbReference>
<organism evidence="3">
    <name type="scientific">hydrothermal vent metagenome</name>
    <dbReference type="NCBI Taxonomy" id="652676"/>
    <lineage>
        <taxon>unclassified sequences</taxon>
        <taxon>metagenomes</taxon>
        <taxon>ecological metagenomes</taxon>
    </lineage>
</organism>
<evidence type="ECO:0000256" key="1">
    <source>
        <dbReference type="ARBA" id="ARBA00022553"/>
    </source>
</evidence>
<dbReference type="PROSITE" id="PS50110">
    <property type="entry name" value="RESPONSE_REGULATORY"/>
    <property type="match status" value="1"/>
</dbReference>
<dbReference type="GO" id="GO:0008984">
    <property type="term" value="F:protein-glutamate methylesterase activity"/>
    <property type="evidence" value="ECO:0007669"/>
    <property type="project" value="UniProtKB-EC"/>
</dbReference>
<dbReference type="InterPro" id="IPR001789">
    <property type="entry name" value="Sig_transdc_resp-reg_receiver"/>
</dbReference>
<proteinExistence type="predicted"/>
<dbReference type="Gene3D" id="3.40.50.2300">
    <property type="match status" value="1"/>
</dbReference>
<keyword evidence="3" id="KW-0378">Hydrolase</keyword>
<keyword evidence="1" id="KW-0597">Phosphoprotein</keyword>
<dbReference type="SMART" id="SM00448">
    <property type="entry name" value="REC"/>
    <property type="match status" value="1"/>
</dbReference>
<reference evidence="3" key="1">
    <citation type="submission" date="2018-06" db="EMBL/GenBank/DDBJ databases">
        <authorList>
            <person name="Zhirakovskaya E."/>
        </authorList>
    </citation>
    <scope>NUCLEOTIDE SEQUENCE</scope>
</reference>
<sequence>MMIKKILVIDDDATSVHLMQARLKEKGFEVIVANDGDVGLEKASVINPDLIILDVEMPRMNGYTFMTALKKDEKLKSTRVIVLTSNKDTAPIFARKGIKVYLIKPVDFDKLFEAIDMMSQLS</sequence>
<gene>
    <name evidence="3" type="ORF">MNBD_UNCLBAC01-704</name>
</gene>
<dbReference type="EMBL" id="UOGJ01000020">
    <property type="protein sequence ID" value="VAX34963.1"/>
    <property type="molecule type" value="Genomic_DNA"/>
</dbReference>
<dbReference type="EC" id="3.1.1.61" evidence="3"/>
<dbReference type="InterPro" id="IPR011006">
    <property type="entry name" value="CheY-like_superfamily"/>
</dbReference>
<dbReference type="GO" id="GO:0000160">
    <property type="term" value="P:phosphorelay signal transduction system"/>
    <property type="evidence" value="ECO:0007669"/>
    <property type="project" value="InterPro"/>
</dbReference>
<dbReference type="PANTHER" id="PTHR44591">
    <property type="entry name" value="STRESS RESPONSE REGULATOR PROTEIN 1"/>
    <property type="match status" value="1"/>
</dbReference>
<evidence type="ECO:0000313" key="3">
    <source>
        <dbReference type="EMBL" id="VAX34963.1"/>
    </source>
</evidence>
<name>A0A3B1DDN4_9ZZZZ</name>
<feature type="domain" description="Response regulatory" evidence="2">
    <location>
        <begin position="5"/>
        <end position="119"/>
    </location>
</feature>